<reference evidence="1" key="2">
    <citation type="submission" date="2023-06" db="EMBL/GenBank/DDBJ databases">
        <authorList>
            <consortium name="Lawrence Berkeley National Laboratory"/>
            <person name="Haridas S."/>
            <person name="Hensen N."/>
            <person name="Bonometti L."/>
            <person name="Westerberg I."/>
            <person name="Brannstrom I.O."/>
            <person name="Guillou S."/>
            <person name="Cros-Aarteil S."/>
            <person name="Calhoun S."/>
            <person name="Kuo A."/>
            <person name="Mondo S."/>
            <person name="Pangilinan J."/>
            <person name="Riley R."/>
            <person name="Labutti K."/>
            <person name="Andreopoulos B."/>
            <person name="Lipzen A."/>
            <person name="Chen C."/>
            <person name="Yanf M."/>
            <person name="Daum C."/>
            <person name="Ng V."/>
            <person name="Clum A."/>
            <person name="Steindorff A."/>
            <person name="Ohm R."/>
            <person name="Martin F."/>
            <person name="Silar P."/>
            <person name="Natvig D."/>
            <person name="Lalanne C."/>
            <person name="Gautier V."/>
            <person name="Ament-Velasquez S.L."/>
            <person name="Kruys A."/>
            <person name="Hutchinson M.I."/>
            <person name="Powell A.J."/>
            <person name="Barry K."/>
            <person name="Miller A.N."/>
            <person name="Grigoriev I.V."/>
            <person name="Debuchy R."/>
            <person name="Gladieux P."/>
            <person name="Thoren M.H."/>
            <person name="Johannesson H."/>
        </authorList>
    </citation>
    <scope>NUCLEOTIDE SEQUENCE</scope>
    <source>
        <strain evidence="1">CBS 955.72</strain>
    </source>
</reference>
<gene>
    <name evidence="1" type="ORF">B0T25DRAFT_343974</name>
</gene>
<evidence type="ECO:0000313" key="2">
    <source>
        <dbReference type="Proteomes" id="UP001275084"/>
    </source>
</evidence>
<proteinExistence type="predicted"/>
<comment type="caution">
    <text evidence="1">The sequence shown here is derived from an EMBL/GenBank/DDBJ whole genome shotgun (WGS) entry which is preliminary data.</text>
</comment>
<dbReference type="Proteomes" id="UP001275084">
    <property type="component" value="Unassembled WGS sequence"/>
</dbReference>
<dbReference type="AlphaFoldDB" id="A0AAJ0H6H3"/>
<sequence length="151" mass="17044">MARWSTVRFCELSAASCWRRGDIDIWQLRIKVWRETTGCGACILQGCCTFPTAVPQLSPVLVTQTRTRHTMYEVPRYWVLILPCFKVHQTPSRVSARVFSFLVPPLYLTMLTVRLLDCPTASLKTRCCCSKKVCKAQPGSGRLLGFDGLIA</sequence>
<reference evidence="1" key="1">
    <citation type="journal article" date="2023" name="Mol. Phylogenet. Evol.">
        <title>Genome-scale phylogeny and comparative genomics of the fungal order Sordariales.</title>
        <authorList>
            <person name="Hensen N."/>
            <person name="Bonometti L."/>
            <person name="Westerberg I."/>
            <person name="Brannstrom I.O."/>
            <person name="Guillou S."/>
            <person name="Cros-Aarteil S."/>
            <person name="Calhoun S."/>
            <person name="Haridas S."/>
            <person name="Kuo A."/>
            <person name="Mondo S."/>
            <person name="Pangilinan J."/>
            <person name="Riley R."/>
            <person name="LaButti K."/>
            <person name="Andreopoulos B."/>
            <person name="Lipzen A."/>
            <person name="Chen C."/>
            <person name="Yan M."/>
            <person name="Daum C."/>
            <person name="Ng V."/>
            <person name="Clum A."/>
            <person name="Steindorff A."/>
            <person name="Ohm R.A."/>
            <person name="Martin F."/>
            <person name="Silar P."/>
            <person name="Natvig D.O."/>
            <person name="Lalanne C."/>
            <person name="Gautier V."/>
            <person name="Ament-Velasquez S.L."/>
            <person name="Kruys A."/>
            <person name="Hutchinson M.I."/>
            <person name="Powell A.J."/>
            <person name="Barry K."/>
            <person name="Miller A.N."/>
            <person name="Grigoriev I.V."/>
            <person name="Debuchy R."/>
            <person name="Gladieux P."/>
            <person name="Hiltunen Thoren M."/>
            <person name="Johannesson H."/>
        </authorList>
    </citation>
    <scope>NUCLEOTIDE SEQUENCE</scope>
    <source>
        <strain evidence="1">CBS 955.72</strain>
    </source>
</reference>
<protein>
    <submittedName>
        <fullName evidence="1">Uncharacterized protein</fullName>
    </submittedName>
</protein>
<evidence type="ECO:0000313" key="1">
    <source>
        <dbReference type="EMBL" id="KAK3341503.1"/>
    </source>
</evidence>
<organism evidence="1 2">
    <name type="scientific">Lasiosphaeria hispida</name>
    <dbReference type="NCBI Taxonomy" id="260671"/>
    <lineage>
        <taxon>Eukaryota</taxon>
        <taxon>Fungi</taxon>
        <taxon>Dikarya</taxon>
        <taxon>Ascomycota</taxon>
        <taxon>Pezizomycotina</taxon>
        <taxon>Sordariomycetes</taxon>
        <taxon>Sordariomycetidae</taxon>
        <taxon>Sordariales</taxon>
        <taxon>Lasiosphaeriaceae</taxon>
        <taxon>Lasiosphaeria</taxon>
    </lineage>
</organism>
<name>A0AAJ0H6H3_9PEZI</name>
<accession>A0AAJ0H6H3</accession>
<dbReference type="EMBL" id="JAUIQD010000008">
    <property type="protein sequence ID" value="KAK3341503.1"/>
    <property type="molecule type" value="Genomic_DNA"/>
</dbReference>
<keyword evidence="2" id="KW-1185">Reference proteome</keyword>